<feature type="compositionally biased region" description="Basic residues" evidence="5">
    <location>
        <begin position="266"/>
        <end position="286"/>
    </location>
</feature>
<name>A0A9C6X7U1_FRAOC</name>
<dbReference type="PANTHER" id="PTHR11610">
    <property type="entry name" value="LIPASE"/>
    <property type="match status" value="1"/>
</dbReference>
<feature type="domain" description="Lipase" evidence="7">
    <location>
        <begin position="320"/>
        <end position="391"/>
    </location>
</feature>
<proteinExistence type="inferred from homology"/>
<evidence type="ECO:0000256" key="6">
    <source>
        <dbReference type="SAM" id="SignalP"/>
    </source>
</evidence>
<dbReference type="Proteomes" id="UP000504606">
    <property type="component" value="Unplaced"/>
</dbReference>
<dbReference type="PANTHER" id="PTHR11610:SF173">
    <property type="entry name" value="LIPASE DOMAIN-CONTAINING PROTEIN-RELATED"/>
    <property type="match status" value="1"/>
</dbReference>
<evidence type="ECO:0000259" key="7">
    <source>
        <dbReference type="Pfam" id="PF00151"/>
    </source>
</evidence>
<evidence type="ECO:0000256" key="2">
    <source>
        <dbReference type="ARBA" id="ARBA00010701"/>
    </source>
</evidence>
<dbReference type="InterPro" id="IPR000734">
    <property type="entry name" value="TAG_lipase"/>
</dbReference>
<dbReference type="KEGG" id="foc:113207038"/>
<evidence type="ECO:0000256" key="5">
    <source>
        <dbReference type="SAM" id="MobiDB-lite"/>
    </source>
</evidence>
<feature type="region of interest" description="Disordered" evidence="5">
    <location>
        <begin position="257"/>
        <end position="286"/>
    </location>
</feature>
<feature type="region of interest" description="Disordered" evidence="5">
    <location>
        <begin position="409"/>
        <end position="429"/>
    </location>
</feature>
<evidence type="ECO:0000256" key="3">
    <source>
        <dbReference type="ARBA" id="ARBA00022525"/>
    </source>
</evidence>
<feature type="compositionally biased region" description="Basic residues" evidence="5">
    <location>
        <begin position="222"/>
        <end position="233"/>
    </location>
</feature>
<feature type="region of interest" description="Disordered" evidence="5">
    <location>
        <begin position="28"/>
        <end position="59"/>
    </location>
</feature>
<dbReference type="GO" id="GO:0016298">
    <property type="term" value="F:lipase activity"/>
    <property type="evidence" value="ECO:0007669"/>
    <property type="project" value="InterPro"/>
</dbReference>
<evidence type="ECO:0000256" key="4">
    <source>
        <dbReference type="RuleBase" id="RU004262"/>
    </source>
</evidence>
<organism evidence="8 9">
    <name type="scientific">Frankliniella occidentalis</name>
    <name type="common">Western flower thrips</name>
    <name type="synonym">Euthrips occidentalis</name>
    <dbReference type="NCBI Taxonomy" id="133901"/>
    <lineage>
        <taxon>Eukaryota</taxon>
        <taxon>Metazoa</taxon>
        <taxon>Ecdysozoa</taxon>
        <taxon>Arthropoda</taxon>
        <taxon>Hexapoda</taxon>
        <taxon>Insecta</taxon>
        <taxon>Pterygota</taxon>
        <taxon>Neoptera</taxon>
        <taxon>Paraneoptera</taxon>
        <taxon>Thysanoptera</taxon>
        <taxon>Terebrantia</taxon>
        <taxon>Thripoidea</taxon>
        <taxon>Thripidae</taxon>
        <taxon>Frankliniella</taxon>
    </lineage>
</organism>
<feature type="signal peptide" evidence="6">
    <location>
        <begin position="1"/>
        <end position="24"/>
    </location>
</feature>
<dbReference type="Pfam" id="PF00151">
    <property type="entry name" value="Lipase"/>
    <property type="match status" value="1"/>
</dbReference>
<keyword evidence="8" id="KW-1185">Reference proteome</keyword>
<dbReference type="PROSITE" id="PS51257">
    <property type="entry name" value="PROKAR_LIPOPROTEIN"/>
    <property type="match status" value="1"/>
</dbReference>
<dbReference type="SUPFAM" id="SSF53474">
    <property type="entry name" value="alpha/beta-Hydrolases"/>
    <property type="match status" value="1"/>
</dbReference>
<protein>
    <submittedName>
        <fullName evidence="9">Uncharacterized protein LOC113207038 isoform X1</fullName>
    </submittedName>
</protein>
<dbReference type="InterPro" id="IPR029058">
    <property type="entry name" value="AB_hydrolase_fold"/>
</dbReference>
<dbReference type="GO" id="GO:0005615">
    <property type="term" value="C:extracellular space"/>
    <property type="evidence" value="ECO:0007669"/>
    <property type="project" value="TreeGrafter"/>
</dbReference>
<feature type="chain" id="PRO_5039335981" evidence="6">
    <location>
        <begin position="25"/>
        <end position="438"/>
    </location>
</feature>
<comment type="similarity">
    <text evidence="2 4">Belongs to the AB hydrolase superfamily. Lipase family.</text>
</comment>
<feature type="compositionally biased region" description="Polar residues" evidence="5">
    <location>
        <begin position="41"/>
        <end position="59"/>
    </location>
</feature>
<evidence type="ECO:0000256" key="1">
    <source>
        <dbReference type="ARBA" id="ARBA00004613"/>
    </source>
</evidence>
<dbReference type="GO" id="GO:0017171">
    <property type="term" value="F:serine hydrolase activity"/>
    <property type="evidence" value="ECO:0007669"/>
    <property type="project" value="TreeGrafter"/>
</dbReference>
<keyword evidence="3" id="KW-0964">Secreted</keyword>
<accession>A0A9C6X7U1</accession>
<evidence type="ECO:0000313" key="8">
    <source>
        <dbReference type="Proteomes" id="UP000504606"/>
    </source>
</evidence>
<keyword evidence="6" id="KW-0732">Signal</keyword>
<sequence length="438" mass="46250">MVKAAVAVELLGAGLLLVATAASCKPPSCNPSGRRLARPSATPSLGMSATVKSPSASAQTDTPISAASLYAIFYLPNGSNWSFPLSQGDALHSHPDFDADKNATVFFVPGYTVKPTAEGVRLAIKAFTTKHESFNFLLLDWTLYSGRPYVAAAMNMGQRSGVRAAVLTVAHRGALRPPFDYANPPTRTPACGGGAARGLAGEAARGRAGRGPHVAGGAVPRRAPRRQGGRRHGCPPGARHWPGPRAPALLVRVAADAPGPPAGDLRRRHPHGRQLAGHRRPRQHRAPRLLAQLRRRAPARLPFGLVRVRAEALLWRVASAGCSHRRALWYFAESVLNRTAFPAVLCPRGAAFLAGLCPPANSTTVYMGLAASPRSGPEGSYMLRTAGASPFGLGLDGLVPVANDVVDNDPIPDKDPVADDPAAKGDPLWEWAVEYPDD</sequence>
<dbReference type="GO" id="GO:0016042">
    <property type="term" value="P:lipid catabolic process"/>
    <property type="evidence" value="ECO:0007669"/>
    <property type="project" value="TreeGrafter"/>
</dbReference>
<feature type="compositionally biased region" description="Basic and acidic residues" evidence="5">
    <location>
        <begin position="411"/>
        <end position="423"/>
    </location>
</feature>
<evidence type="ECO:0000313" key="9">
    <source>
        <dbReference type="RefSeq" id="XP_052130704.1"/>
    </source>
</evidence>
<comment type="subcellular location">
    <subcellularLocation>
        <location evidence="1">Secreted</location>
    </subcellularLocation>
</comment>
<dbReference type="Gene3D" id="3.40.50.1820">
    <property type="entry name" value="alpha/beta hydrolase"/>
    <property type="match status" value="1"/>
</dbReference>
<feature type="region of interest" description="Disordered" evidence="5">
    <location>
        <begin position="202"/>
        <end position="243"/>
    </location>
</feature>
<feature type="compositionally biased region" description="Low complexity" evidence="5">
    <location>
        <begin position="211"/>
        <end position="221"/>
    </location>
</feature>
<dbReference type="AlphaFoldDB" id="A0A9C6X7U1"/>
<reference evidence="9" key="1">
    <citation type="submission" date="2025-08" db="UniProtKB">
        <authorList>
            <consortium name="RefSeq"/>
        </authorList>
    </citation>
    <scope>IDENTIFICATION</scope>
    <source>
        <tissue evidence="9">Whole organism</tissue>
    </source>
</reference>
<dbReference type="RefSeq" id="XP_052130704.1">
    <property type="nucleotide sequence ID" value="XM_052274744.1"/>
</dbReference>
<gene>
    <name evidence="9" type="primary">LOC113207038</name>
</gene>
<dbReference type="InterPro" id="IPR013818">
    <property type="entry name" value="Lipase"/>
</dbReference>
<dbReference type="GeneID" id="113207038"/>